<dbReference type="InterPro" id="IPR011010">
    <property type="entry name" value="DNA_brk_join_enz"/>
</dbReference>
<dbReference type="InterPro" id="IPR002104">
    <property type="entry name" value="Integrase_catalytic"/>
</dbReference>
<sequence length="300" mass="35992">MSFYYKIFFHRYLRADTKKSYDKAIRQVRKHCGVEYPSQITTEMLLKWRNSVINTKVKPVTWNSYIRHLKSIYKFGIEQKLLNYDENPCNKLFLRVGRPKRKVLTPTQLDKLDFFLSNEDSLPDVLEPQWFILALVNTFRFTGIRRAQLLRLKIKDVDLHQKVIHISPEINKNHEYHCIPILDRLYPYIEKLIIELRKRHQNFDSQLFNINLFRKTRYTGQVMTEFQISHLFRVISSRIGFQVSPHRFRHTVATYLMKEKDPENLYVAKQLLGHKDVRVTLTYIESDVEMLRAKVNSTLL</sequence>
<evidence type="ECO:0000256" key="2">
    <source>
        <dbReference type="ARBA" id="ARBA00022908"/>
    </source>
</evidence>
<keyword evidence="4" id="KW-0233">DNA recombination</keyword>
<dbReference type="GO" id="GO:0006310">
    <property type="term" value="P:DNA recombination"/>
    <property type="evidence" value="ECO:0007669"/>
    <property type="project" value="UniProtKB-KW"/>
</dbReference>
<gene>
    <name evidence="8" type="ORF">BKK55_11320</name>
</gene>
<accession>A0A1V3JAT0</accession>
<dbReference type="SUPFAM" id="SSF56349">
    <property type="entry name" value="DNA breaking-rejoining enzymes"/>
    <property type="match status" value="1"/>
</dbReference>
<dbReference type="RefSeq" id="WP_077551784.1">
    <property type="nucleotide sequence ID" value="NZ_MLHO01000068.1"/>
</dbReference>
<dbReference type="InterPro" id="IPR050090">
    <property type="entry name" value="Tyrosine_recombinase_XerCD"/>
</dbReference>
<dbReference type="Pfam" id="PF00589">
    <property type="entry name" value="Phage_integrase"/>
    <property type="match status" value="1"/>
</dbReference>
<feature type="domain" description="Tyr recombinase" evidence="6">
    <location>
        <begin position="99"/>
        <end position="296"/>
    </location>
</feature>
<dbReference type="STRING" id="1908266.BKK55_11320"/>
<evidence type="ECO:0000256" key="5">
    <source>
        <dbReference type="PROSITE-ProRule" id="PRU01248"/>
    </source>
</evidence>
<evidence type="ECO:0000256" key="4">
    <source>
        <dbReference type="ARBA" id="ARBA00023172"/>
    </source>
</evidence>
<dbReference type="PROSITE" id="PS51900">
    <property type="entry name" value="CB"/>
    <property type="match status" value="1"/>
</dbReference>
<feature type="domain" description="Core-binding (CB)" evidence="7">
    <location>
        <begin position="1"/>
        <end position="77"/>
    </location>
</feature>
<dbReference type="CDD" id="cd00397">
    <property type="entry name" value="DNA_BRE_C"/>
    <property type="match status" value="1"/>
</dbReference>
<dbReference type="PANTHER" id="PTHR30349">
    <property type="entry name" value="PHAGE INTEGRASE-RELATED"/>
    <property type="match status" value="1"/>
</dbReference>
<dbReference type="Gene3D" id="1.10.150.130">
    <property type="match status" value="1"/>
</dbReference>
<name>A0A1V3JAT0_9PAST</name>
<evidence type="ECO:0000313" key="8">
    <source>
        <dbReference type="EMBL" id="OOF53338.1"/>
    </source>
</evidence>
<evidence type="ECO:0000313" key="9">
    <source>
        <dbReference type="Proteomes" id="UP000188541"/>
    </source>
</evidence>
<keyword evidence="2" id="KW-0229">DNA integration</keyword>
<dbReference type="InterPro" id="IPR010998">
    <property type="entry name" value="Integrase_recombinase_N"/>
</dbReference>
<dbReference type="AlphaFoldDB" id="A0A1V3JAT0"/>
<dbReference type="GO" id="GO:0015074">
    <property type="term" value="P:DNA integration"/>
    <property type="evidence" value="ECO:0007669"/>
    <property type="project" value="UniProtKB-KW"/>
</dbReference>
<keyword evidence="9" id="KW-1185">Reference proteome</keyword>
<evidence type="ECO:0000259" key="6">
    <source>
        <dbReference type="PROSITE" id="PS51898"/>
    </source>
</evidence>
<dbReference type="InterPro" id="IPR044068">
    <property type="entry name" value="CB"/>
</dbReference>
<dbReference type="PROSITE" id="PS51898">
    <property type="entry name" value="TYR_RECOMBINASE"/>
    <property type="match status" value="1"/>
</dbReference>
<reference evidence="8 9" key="1">
    <citation type="submission" date="2016-10" db="EMBL/GenBank/DDBJ databases">
        <title>Rodentibacter gen. nov. and new species.</title>
        <authorList>
            <person name="Christensen H."/>
        </authorList>
    </citation>
    <scope>NUCLEOTIDE SEQUENCE [LARGE SCALE GENOMIC DNA]</scope>
    <source>
        <strain evidence="8 9">1996246016</strain>
    </source>
</reference>
<dbReference type="GO" id="GO:0003677">
    <property type="term" value="F:DNA binding"/>
    <property type="evidence" value="ECO:0007669"/>
    <property type="project" value="UniProtKB-UniRule"/>
</dbReference>
<dbReference type="PANTHER" id="PTHR30349:SF41">
    <property type="entry name" value="INTEGRASE_RECOMBINASE PROTEIN MJ0367-RELATED"/>
    <property type="match status" value="1"/>
</dbReference>
<dbReference type="Proteomes" id="UP000188541">
    <property type="component" value="Unassembled WGS sequence"/>
</dbReference>
<evidence type="ECO:0000259" key="7">
    <source>
        <dbReference type="PROSITE" id="PS51900"/>
    </source>
</evidence>
<evidence type="ECO:0000256" key="3">
    <source>
        <dbReference type="ARBA" id="ARBA00023125"/>
    </source>
</evidence>
<comment type="similarity">
    <text evidence="1">Belongs to the 'phage' integrase family.</text>
</comment>
<evidence type="ECO:0000256" key="1">
    <source>
        <dbReference type="ARBA" id="ARBA00008857"/>
    </source>
</evidence>
<keyword evidence="3 5" id="KW-0238">DNA-binding</keyword>
<proteinExistence type="inferred from homology"/>
<protein>
    <submittedName>
        <fullName evidence="8">Integrase</fullName>
    </submittedName>
</protein>
<dbReference type="EMBL" id="MLHO01000068">
    <property type="protein sequence ID" value="OOF53338.1"/>
    <property type="molecule type" value="Genomic_DNA"/>
</dbReference>
<dbReference type="Gene3D" id="1.10.443.10">
    <property type="entry name" value="Intergrase catalytic core"/>
    <property type="match status" value="1"/>
</dbReference>
<organism evidence="8 9">
    <name type="scientific">Rodentibacter genomosp. 2</name>
    <dbReference type="NCBI Taxonomy" id="1908266"/>
    <lineage>
        <taxon>Bacteria</taxon>
        <taxon>Pseudomonadati</taxon>
        <taxon>Pseudomonadota</taxon>
        <taxon>Gammaproteobacteria</taxon>
        <taxon>Pasteurellales</taxon>
        <taxon>Pasteurellaceae</taxon>
        <taxon>Rodentibacter</taxon>
    </lineage>
</organism>
<comment type="caution">
    <text evidence="8">The sequence shown here is derived from an EMBL/GenBank/DDBJ whole genome shotgun (WGS) entry which is preliminary data.</text>
</comment>
<dbReference type="InterPro" id="IPR013762">
    <property type="entry name" value="Integrase-like_cat_sf"/>
</dbReference>
<dbReference type="OrthoDB" id="7064909at2"/>